<proteinExistence type="predicted"/>
<reference evidence="1" key="1">
    <citation type="journal article" date="2023" name="Science">
        <title>Genome structures resolve the early diversification of teleost fishes.</title>
        <authorList>
            <person name="Parey E."/>
            <person name="Louis A."/>
            <person name="Montfort J."/>
            <person name="Bouchez O."/>
            <person name="Roques C."/>
            <person name="Iampietro C."/>
            <person name="Lluch J."/>
            <person name="Castinel A."/>
            <person name="Donnadieu C."/>
            <person name="Desvignes T."/>
            <person name="Floi Bucao C."/>
            <person name="Jouanno E."/>
            <person name="Wen M."/>
            <person name="Mejri S."/>
            <person name="Dirks R."/>
            <person name="Jansen H."/>
            <person name="Henkel C."/>
            <person name="Chen W.J."/>
            <person name="Zahm M."/>
            <person name="Cabau C."/>
            <person name="Klopp C."/>
            <person name="Thompson A.W."/>
            <person name="Robinson-Rechavi M."/>
            <person name="Braasch I."/>
            <person name="Lecointre G."/>
            <person name="Bobe J."/>
            <person name="Postlethwait J.H."/>
            <person name="Berthelot C."/>
            <person name="Roest Crollius H."/>
            <person name="Guiguen Y."/>
        </authorList>
    </citation>
    <scope>NUCLEOTIDE SEQUENCE</scope>
    <source>
        <strain evidence="1">WJC10195</strain>
    </source>
</reference>
<sequence>MLQTEWVLKTQLASLKCAEYRVTKDPGGPQPPFLPQYDLILQTLWGGAGDITYERLFLPQYYTRIPEEILLPSVKRK</sequence>
<organism evidence="1 2">
    <name type="scientific">Synaphobranchus kaupii</name>
    <name type="common">Kaup's arrowtooth eel</name>
    <dbReference type="NCBI Taxonomy" id="118154"/>
    <lineage>
        <taxon>Eukaryota</taxon>
        <taxon>Metazoa</taxon>
        <taxon>Chordata</taxon>
        <taxon>Craniata</taxon>
        <taxon>Vertebrata</taxon>
        <taxon>Euteleostomi</taxon>
        <taxon>Actinopterygii</taxon>
        <taxon>Neopterygii</taxon>
        <taxon>Teleostei</taxon>
        <taxon>Anguilliformes</taxon>
        <taxon>Synaphobranchidae</taxon>
        <taxon>Synaphobranchus</taxon>
    </lineage>
</organism>
<comment type="caution">
    <text evidence="1">The sequence shown here is derived from an EMBL/GenBank/DDBJ whole genome shotgun (WGS) entry which is preliminary data.</text>
</comment>
<dbReference type="EMBL" id="JAINUF010000003">
    <property type="protein sequence ID" value="KAJ8370211.1"/>
    <property type="molecule type" value="Genomic_DNA"/>
</dbReference>
<dbReference type="AlphaFoldDB" id="A0A9Q1FYU6"/>
<dbReference type="Proteomes" id="UP001152622">
    <property type="component" value="Chromosome 3"/>
</dbReference>
<protein>
    <submittedName>
        <fullName evidence="1">Uncharacterized protein</fullName>
    </submittedName>
</protein>
<evidence type="ECO:0000313" key="2">
    <source>
        <dbReference type="Proteomes" id="UP001152622"/>
    </source>
</evidence>
<keyword evidence="2" id="KW-1185">Reference proteome</keyword>
<evidence type="ECO:0000313" key="1">
    <source>
        <dbReference type="EMBL" id="KAJ8370211.1"/>
    </source>
</evidence>
<name>A0A9Q1FYU6_SYNKA</name>
<gene>
    <name evidence="1" type="ORF">SKAU_G00102390</name>
</gene>
<accession>A0A9Q1FYU6</accession>